<accession>A0A0R1EWZ2</accession>
<dbReference type="GO" id="GO:0003677">
    <property type="term" value="F:DNA binding"/>
    <property type="evidence" value="ECO:0007669"/>
    <property type="project" value="InterPro"/>
</dbReference>
<dbReference type="Pfam" id="PF01381">
    <property type="entry name" value="HTH_3"/>
    <property type="match status" value="1"/>
</dbReference>
<name>A0A0R1EWZ2_LACZE</name>
<dbReference type="PATRIC" id="fig|1423816.3.peg.478"/>
<evidence type="ECO:0000313" key="2">
    <source>
        <dbReference type="EMBL" id="KRK13904.1"/>
    </source>
</evidence>
<proteinExistence type="predicted"/>
<dbReference type="Proteomes" id="UP000051984">
    <property type="component" value="Unassembled WGS sequence"/>
</dbReference>
<dbReference type="EMBL" id="AZCT01000001">
    <property type="protein sequence ID" value="KRK13904.1"/>
    <property type="molecule type" value="Genomic_DNA"/>
</dbReference>
<sequence length="106" mass="11634">MSKDLHEFTMEHTGDLDAYFAGMMKDSSFRQTYAEEKNKMASALALLEAREEAGLTQAKLAEKSGVPKTTIVRIENGSNTTIETLTKLANALGRPLTLRIDPMSAL</sequence>
<protein>
    <submittedName>
        <fullName evidence="2">Transcriptional regulator</fullName>
    </submittedName>
</protein>
<comment type="caution">
    <text evidence="2">The sequence shown here is derived from an EMBL/GenBank/DDBJ whole genome shotgun (WGS) entry which is preliminary data.</text>
</comment>
<dbReference type="RefSeq" id="WP_010488735.1">
    <property type="nucleotide sequence ID" value="NZ_AZCT01000001.1"/>
</dbReference>
<dbReference type="SMART" id="SM00530">
    <property type="entry name" value="HTH_XRE"/>
    <property type="match status" value="1"/>
</dbReference>
<feature type="domain" description="HTH cro/C1-type" evidence="1">
    <location>
        <begin position="46"/>
        <end position="99"/>
    </location>
</feature>
<dbReference type="Gene3D" id="1.10.260.40">
    <property type="entry name" value="lambda repressor-like DNA-binding domains"/>
    <property type="match status" value="1"/>
</dbReference>
<dbReference type="CDD" id="cd00093">
    <property type="entry name" value="HTH_XRE"/>
    <property type="match status" value="1"/>
</dbReference>
<dbReference type="AlphaFoldDB" id="A0A0R1EWZ2"/>
<evidence type="ECO:0000313" key="3">
    <source>
        <dbReference type="Proteomes" id="UP000051984"/>
    </source>
</evidence>
<evidence type="ECO:0000259" key="1">
    <source>
        <dbReference type="PROSITE" id="PS50943"/>
    </source>
</evidence>
<dbReference type="PROSITE" id="PS50943">
    <property type="entry name" value="HTH_CROC1"/>
    <property type="match status" value="1"/>
</dbReference>
<reference evidence="2 3" key="1">
    <citation type="journal article" date="2015" name="Genome Announc.">
        <title>Expanding the biotechnology potential of lactobacilli through comparative genomics of 213 strains and associated genera.</title>
        <authorList>
            <person name="Sun Z."/>
            <person name="Harris H.M."/>
            <person name="McCann A."/>
            <person name="Guo C."/>
            <person name="Argimon S."/>
            <person name="Zhang W."/>
            <person name="Yang X."/>
            <person name="Jeffery I.B."/>
            <person name="Cooney J.C."/>
            <person name="Kagawa T.F."/>
            <person name="Liu W."/>
            <person name="Song Y."/>
            <person name="Salvetti E."/>
            <person name="Wrobel A."/>
            <person name="Rasinkangas P."/>
            <person name="Parkhill J."/>
            <person name="Rea M.C."/>
            <person name="O'Sullivan O."/>
            <person name="Ritari J."/>
            <person name="Douillard F.P."/>
            <person name="Paul Ross R."/>
            <person name="Yang R."/>
            <person name="Briner A.E."/>
            <person name="Felis G.E."/>
            <person name="de Vos W.M."/>
            <person name="Barrangou R."/>
            <person name="Klaenhammer T.R."/>
            <person name="Caufield P.W."/>
            <person name="Cui Y."/>
            <person name="Zhang H."/>
            <person name="O'Toole P.W."/>
        </authorList>
    </citation>
    <scope>NUCLEOTIDE SEQUENCE [LARGE SCALE GENOMIC DNA]</scope>
    <source>
        <strain evidence="2 3">DSM 20178</strain>
    </source>
</reference>
<gene>
    <name evidence="2" type="ORF">FD51_GL000476</name>
</gene>
<dbReference type="InterPro" id="IPR001387">
    <property type="entry name" value="Cro/C1-type_HTH"/>
</dbReference>
<dbReference type="SUPFAM" id="SSF47413">
    <property type="entry name" value="lambda repressor-like DNA-binding domains"/>
    <property type="match status" value="1"/>
</dbReference>
<organism evidence="2 3">
    <name type="scientific">Lacticaseibacillus zeae DSM 20178 = KCTC 3804</name>
    <dbReference type="NCBI Taxonomy" id="1423816"/>
    <lineage>
        <taxon>Bacteria</taxon>
        <taxon>Bacillati</taxon>
        <taxon>Bacillota</taxon>
        <taxon>Bacilli</taxon>
        <taxon>Lactobacillales</taxon>
        <taxon>Lactobacillaceae</taxon>
        <taxon>Lacticaseibacillus</taxon>
    </lineage>
</organism>
<dbReference type="InterPro" id="IPR010982">
    <property type="entry name" value="Lambda_DNA-bd_dom_sf"/>
</dbReference>
<dbReference type="eggNOG" id="COG1396">
    <property type="taxonomic scope" value="Bacteria"/>
</dbReference>